<sequence length="124" mass="13939">MVGKHQFTFSNNLYSWKSKCTHQQPAPSLALTPAQALDNETALGYHGPQSQGLPEPLVCNDDEDQWFNDTGIPHDDFPSTSEIPTAASQLAKASHRKQNADKRKCTQDKWKQLDHQLMAAFLLY</sequence>
<evidence type="ECO:0000313" key="2">
    <source>
        <dbReference type="Proteomes" id="UP000886653"/>
    </source>
</evidence>
<reference evidence="1" key="1">
    <citation type="submission" date="2013-11" db="EMBL/GenBank/DDBJ databases">
        <title>Genome sequence of the fusiform rust pathogen reveals effectors for host alternation and coevolution with pine.</title>
        <authorList>
            <consortium name="DOE Joint Genome Institute"/>
            <person name="Smith K."/>
            <person name="Pendleton A."/>
            <person name="Kubisiak T."/>
            <person name="Anderson C."/>
            <person name="Salamov A."/>
            <person name="Aerts A."/>
            <person name="Riley R."/>
            <person name="Clum A."/>
            <person name="Lindquist E."/>
            <person name="Ence D."/>
            <person name="Campbell M."/>
            <person name="Kronenberg Z."/>
            <person name="Feau N."/>
            <person name="Dhillon B."/>
            <person name="Hamelin R."/>
            <person name="Burleigh J."/>
            <person name="Smith J."/>
            <person name="Yandell M."/>
            <person name="Nelson C."/>
            <person name="Grigoriev I."/>
            <person name="Davis J."/>
        </authorList>
    </citation>
    <scope>NUCLEOTIDE SEQUENCE</scope>
    <source>
        <strain evidence="1">G11</strain>
    </source>
</reference>
<organism evidence="1 2">
    <name type="scientific">Cronartium quercuum f. sp. fusiforme G11</name>
    <dbReference type="NCBI Taxonomy" id="708437"/>
    <lineage>
        <taxon>Eukaryota</taxon>
        <taxon>Fungi</taxon>
        <taxon>Dikarya</taxon>
        <taxon>Basidiomycota</taxon>
        <taxon>Pucciniomycotina</taxon>
        <taxon>Pucciniomycetes</taxon>
        <taxon>Pucciniales</taxon>
        <taxon>Coleosporiaceae</taxon>
        <taxon>Cronartium</taxon>
    </lineage>
</organism>
<evidence type="ECO:0000313" key="1">
    <source>
        <dbReference type="EMBL" id="KAG0147633.1"/>
    </source>
</evidence>
<comment type="caution">
    <text evidence="1">The sequence shown here is derived from an EMBL/GenBank/DDBJ whole genome shotgun (WGS) entry which is preliminary data.</text>
</comment>
<gene>
    <name evidence="1" type="ORF">CROQUDRAFT_454221</name>
</gene>
<dbReference type="EMBL" id="MU167245">
    <property type="protein sequence ID" value="KAG0147633.1"/>
    <property type="molecule type" value="Genomic_DNA"/>
</dbReference>
<dbReference type="AlphaFoldDB" id="A0A9P6NP42"/>
<dbReference type="Proteomes" id="UP000886653">
    <property type="component" value="Unassembled WGS sequence"/>
</dbReference>
<keyword evidence="2" id="KW-1185">Reference proteome</keyword>
<name>A0A9P6NP42_9BASI</name>
<protein>
    <submittedName>
        <fullName evidence="1">Uncharacterized protein</fullName>
    </submittedName>
</protein>
<proteinExistence type="predicted"/>
<accession>A0A9P6NP42</accession>